<dbReference type="PRINTS" id="PR00463">
    <property type="entry name" value="EP450I"/>
</dbReference>
<keyword evidence="7" id="KW-0256">Endoplasmic reticulum</keyword>
<dbReference type="GO" id="GO:0020037">
    <property type="term" value="F:heme binding"/>
    <property type="evidence" value="ECO:0007669"/>
    <property type="project" value="InterPro"/>
</dbReference>
<dbReference type="SUPFAM" id="SSF48264">
    <property type="entry name" value="Cytochrome P450"/>
    <property type="match status" value="1"/>
</dbReference>
<keyword evidence="6" id="KW-0479">Metal-binding</keyword>
<dbReference type="InterPro" id="IPR002401">
    <property type="entry name" value="Cyt_P450_E_grp-I"/>
</dbReference>
<gene>
    <name evidence="13" type="ORF">GDO78_018174</name>
</gene>
<dbReference type="OrthoDB" id="1055148at2759"/>
<reference evidence="13" key="1">
    <citation type="thesis" date="2020" institute="ProQuest LLC" country="789 East Eisenhower Parkway, Ann Arbor, MI, USA">
        <title>Comparative Genomics and Chromosome Evolution.</title>
        <authorList>
            <person name="Mudd A.B."/>
        </authorList>
    </citation>
    <scope>NUCLEOTIDE SEQUENCE</scope>
    <source>
        <strain evidence="13">HN-11 Male</strain>
        <tissue evidence="13">Kidney and liver</tissue>
    </source>
</reference>
<evidence type="ECO:0000313" key="14">
    <source>
        <dbReference type="Proteomes" id="UP000770717"/>
    </source>
</evidence>
<evidence type="ECO:0000256" key="1">
    <source>
        <dbReference type="ARBA" id="ARBA00001971"/>
    </source>
</evidence>
<keyword evidence="14" id="KW-1185">Reference proteome</keyword>
<keyword evidence="5" id="KW-0349">Heme</keyword>
<comment type="subcellular location">
    <subcellularLocation>
        <location evidence="3">Endoplasmic reticulum membrane</location>
        <topology evidence="3">Peripheral membrane protein</topology>
    </subcellularLocation>
    <subcellularLocation>
        <location evidence="2">Microsome membrane</location>
        <topology evidence="2">Peripheral membrane protein</topology>
    </subcellularLocation>
</comment>
<evidence type="ECO:0000256" key="11">
    <source>
        <dbReference type="ARBA" id="ARBA00023033"/>
    </source>
</evidence>
<evidence type="ECO:0000256" key="2">
    <source>
        <dbReference type="ARBA" id="ARBA00004174"/>
    </source>
</evidence>
<comment type="cofactor">
    <cofactor evidence="1">
        <name>heme</name>
        <dbReference type="ChEBI" id="CHEBI:30413"/>
    </cofactor>
</comment>
<comment type="caution">
    <text evidence="13">The sequence shown here is derived from an EMBL/GenBank/DDBJ whole genome shotgun (WGS) entry which is preliminary data.</text>
</comment>
<evidence type="ECO:0000313" key="13">
    <source>
        <dbReference type="EMBL" id="KAG9465509.1"/>
    </source>
</evidence>
<keyword evidence="12" id="KW-0472">Membrane</keyword>
<evidence type="ECO:0000256" key="7">
    <source>
        <dbReference type="ARBA" id="ARBA00022824"/>
    </source>
</evidence>
<dbReference type="PANTHER" id="PTHR24300">
    <property type="entry name" value="CYTOCHROME P450 508A4-RELATED"/>
    <property type="match status" value="1"/>
</dbReference>
<dbReference type="InterPro" id="IPR001128">
    <property type="entry name" value="Cyt_P450"/>
</dbReference>
<name>A0A8J6B987_ELECQ</name>
<evidence type="ECO:0000256" key="3">
    <source>
        <dbReference type="ARBA" id="ARBA00004406"/>
    </source>
</evidence>
<keyword evidence="8" id="KW-0492">Microsome</keyword>
<dbReference type="InterPro" id="IPR050182">
    <property type="entry name" value="Cytochrome_P450_fam2"/>
</dbReference>
<dbReference type="InterPro" id="IPR036396">
    <property type="entry name" value="Cyt_P450_sf"/>
</dbReference>
<dbReference type="GO" id="GO:0016712">
    <property type="term" value="F:oxidoreductase activity, acting on paired donors, with incorporation or reduction of molecular oxygen, reduced flavin or flavoprotein as one donor, and incorporation of one atom of oxygen"/>
    <property type="evidence" value="ECO:0007669"/>
    <property type="project" value="TreeGrafter"/>
</dbReference>
<keyword evidence="10" id="KW-0408">Iron</keyword>
<evidence type="ECO:0000256" key="10">
    <source>
        <dbReference type="ARBA" id="ARBA00023004"/>
    </source>
</evidence>
<comment type="similarity">
    <text evidence="4">Belongs to the cytochrome P450 family.</text>
</comment>
<dbReference type="Proteomes" id="UP000770717">
    <property type="component" value="Unassembled WGS sequence"/>
</dbReference>
<evidence type="ECO:0000256" key="4">
    <source>
        <dbReference type="ARBA" id="ARBA00010617"/>
    </source>
</evidence>
<dbReference type="PANTHER" id="PTHR24300:SF368">
    <property type="entry name" value="CYTOCHROME P450, FAMILY 2, SUBFAMILY AB, POLYPEPTIDE 1"/>
    <property type="match status" value="1"/>
</dbReference>
<evidence type="ECO:0000256" key="5">
    <source>
        <dbReference type="ARBA" id="ARBA00022617"/>
    </source>
</evidence>
<evidence type="ECO:0000256" key="8">
    <source>
        <dbReference type="ARBA" id="ARBA00022848"/>
    </source>
</evidence>
<proteinExistence type="inferred from homology"/>
<dbReference type="GO" id="GO:0005506">
    <property type="term" value="F:iron ion binding"/>
    <property type="evidence" value="ECO:0007669"/>
    <property type="project" value="InterPro"/>
</dbReference>
<evidence type="ECO:0000256" key="6">
    <source>
        <dbReference type="ARBA" id="ARBA00022723"/>
    </source>
</evidence>
<protein>
    <submittedName>
        <fullName evidence="13">Uncharacterized protein</fullName>
    </submittedName>
</protein>
<dbReference type="GO" id="GO:0006082">
    <property type="term" value="P:organic acid metabolic process"/>
    <property type="evidence" value="ECO:0007669"/>
    <property type="project" value="TreeGrafter"/>
</dbReference>
<evidence type="ECO:0000256" key="9">
    <source>
        <dbReference type="ARBA" id="ARBA00023002"/>
    </source>
</evidence>
<accession>A0A8J6B987</accession>
<dbReference type="Pfam" id="PF00067">
    <property type="entry name" value="p450"/>
    <property type="match status" value="3"/>
</dbReference>
<dbReference type="FunFam" id="1.10.630.10:FF:000238">
    <property type="entry name" value="Cytochrome P450 2A6"/>
    <property type="match status" value="1"/>
</dbReference>
<keyword evidence="11" id="KW-0503">Monooxygenase</keyword>
<dbReference type="AlphaFoldDB" id="A0A8J6B987"/>
<keyword evidence="9" id="KW-0560">Oxidoreductase</keyword>
<organism evidence="13 14">
    <name type="scientific">Eleutherodactylus coqui</name>
    <name type="common">Puerto Rican coqui</name>
    <dbReference type="NCBI Taxonomy" id="57060"/>
    <lineage>
        <taxon>Eukaryota</taxon>
        <taxon>Metazoa</taxon>
        <taxon>Chordata</taxon>
        <taxon>Craniata</taxon>
        <taxon>Vertebrata</taxon>
        <taxon>Euteleostomi</taxon>
        <taxon>Amphibia</taxon>
        <taxon>Batrachia</taxon>
        <taxon>Anura</taxon>
        <taxon>Neobatrachia</taxon>
        <taxon>Hyloidea</taxon>
        <taxon>Eleutherodactylidae</taxon>
        <taxon>Eleutherodactylinae</taxon>
        <taxon>Eleutherodactylus</taxon>
        <taxon>Eleutherodactylus</taxon>
    </lineage>
</organism>
<dbReference type="GO" id="GO:0006805">
    <property type="term" value="P:xenobiotic metabolic process"/>
    <property type="evidence" value="ECO:0007669"/>
    <property type="project" value="TreeGrafter"/>
</dbReference>
<evidence type="ECO:0000256" key="12">
    <source>
        <dbReference type="ARBA" id="ARBA00023136"/>
    </source>
</evidence>
<dbReference type="EMBL" id="WNTK01002957">
    <property type="protein sequence ID" value="KAG9465509.1"/>
    <property type="molecule type" value="Genomic_DNA"/>
</dbReference>
<dbReference type="Gene3D" id="1.10.630.10">
    <property type="entry name" value="Cytochrome P450"/>
    <property type="match status" value="3"/>
</dbReference>
<dbReference type="GO" id="GO:0005789">
    <property type="term" value="C:endoplasmic reticulum membrane"/>
    <property type="evidence" value="ECO:0007669"/>
    <property type="project" value="UniProtKB-SubCell"/>
</dbReference>
<sequence length="336" mass="38312">MWFVQQLLLAFLFFFFLGRYLKMRWKARRLPPGPSPFPLIGNLWTMRFNMHPETFSKISKHFGNIYTVWLGETPLIVLHGYKAVKNAIVSHSEEMSGRPASNFMTDIANGRGIVVSNGHSWRQQRRFGLMTLRNLGLGKHGVESRIQEEALSLVENLAAQNGKSIDASDLIIHSVANVISAVVFGHRFSIDDPTFQKLVAINQNLIDSLGSKWGNIHKELDEVLLDSSAITYEDRKRLPYTNAVIHEIQRFGNIASVGTLRRNIKDIILDGYPIEKVSHRICLGEQLARFELVIFFITLMRKFSFQLPEGVTEVNTKHVTKVTLQPPPYKVCIIQR</sequence>